<evidence type="ECO:0000256" key="15">
    <source>
        <dbReference type="ARBA" id="ARBA00023239"/>
    </source>
</evidence>
<dbReference type="EC" id="5.3.3.8" evidence="23"/>
<reference evidence="23" key="1">
    <citation type="submission" date="2022-12" db="EMBL/GenBank/DDBJ databases">
        <title>Paraconexibacter alkalitolerans sp. nov. and Baekduia alba sp. nov., isolated from soil and emended description of the genera Paraconexibacter (Chun et al., 2020) and Baekduia (An et al., 2020).</title>
        <authorList>
            <person name="Vieira S."/>
            <person name="Huber K.J."/>
            <person name="Geppert A."/>
            <person name="Wolf J."/>
            <person name="Neumann-Schaal M."/>
            <person name="Muesken M."/>
            <person name="Overmann J."/>
        </authorList>
    </citation>
    <scope>NUCLEOTIDE SEQUENCE</scope>
    <source>
        <strain evidence="23">AEG42_29</strain>
    </source>
</reference>
<dbReference type="GO" id="GO:0003857">
    <property type="term" value="F:(3S)-3-hydroxyacyl-CoA dehydrogenase (NAD+) activity"/>
    <property type="evidence" value="ECO:0007669"/>
    <property type="project" value="UniProtKB-EC"/>
</dbReference>
<evidence type="ECO:0000256" key="3">
    <source>
        <dbReference type="ARBA" id="ARBA00005086"/>
    </source>
</evidence>
<gene>
    <name evidence="23" type="primary">fadB_2</name>
    <name evidence="23" type="ORF">DSM112329_01548</name>
</gene>
<dbReference type="InterPro" id="IPR029045">
    <property type="entry name" value="ClpP/crotonase-like_dom_sf"/>
</dbReference>
<evidence type="ECO:0000313" key="23">
    <source>
        <dbReference type="EMBL" id="XAY04712.1"/>
    </source>
</evidence>
<dbReference type="FunFam" id="3.40.50.720:FF:000009">
    <property type="entry name" value="Fatty oxidation complex, alpha subunit"/>
    <property type="match status" value="1"/>
</dbReference>
<dbReference type="PANTHER" id="PTHR23309">
    <property type="entry name" value="3-HYDROXYACYL-COA DEHYROGENASE"/>
    <property type="match status" value="1"/>
</dbReference>
<comment type="pathway">
    <text evidence="2">Lipid metabolism; fatty acid beta-oxidation.</text>
</comment>
<dbReference type="GO" id="GO:0006635">
    <property type="term" value="P:fatty acid beta-oxidation"/>
    <property type="evidence" value="ECO:0007669"/>
    <property type="project" value="TreeGrafter"/>
</dbReference>
<dbReference type="AlphaFoldDB" id="A0AAU7AST4"/>
<dbReference type="InterPro" id="IPR014748">
    <property type="entry name" value="Enoyl-CoA_hydra_C"/>
</dbReference>
<comment type="similarity">
    <text evidence="4 20">Belongs to the enoyl-CoA hydratase/isomerase family.</text>
</comment>
<evidence type="ECO:0000256" key="9">
    <source>
        <dbReference type="ARBA" id="ARBA00022963"/>
    </source>
</evidence>
<evidence type="ECO:0000256" key="14">
    <source>
        <dbReference type="ARBA" id="ARBA00023235"/>
    </source>
</evidence>
<comment type="catalytic activity">
    <reaction evidence="19">
        <text>a (3S)-3-hydroxyacyl-CoA + NAD(+) = a 3-oxoacyl-CoA + NADH + H(+)</text>
        <dbReference type="Rhea" id="RHEA:22432"/>
        <dbReference type="ChEBI" id="CHEBI:15378"/>
        <dbReference type="ChEBI" id="CHEBI:57318"/>
        <dbReference type="ChEBI" id="CHEBI:57540"/>
        <dbReference type="ChEBI" id="CHEBI:57945"/>
        <dbReference type="ChEBI" id="CHEBI:90726"/>
        <dbReference type="EC" id="1.1.1.35"/>
    </reaction>
</comment>
<evidence type="ECO:0000256" key="8">
    <source>
        <dbReference type="ARBA" id="ARBA00022832"/>
    </source>
</evidence>
<protein>
    <submittedName>
        <fullName evidence="23">Fatty acid oxidation complex subunit alpha</fullName>
        <ecNumber evidence="23">5.3.3.8</ecNumber>
    </submittedName>
</protein>
<dbReference type="InterPro" id="IPR008927">
    <property type="entry name" value="6-PGluconate_DH-like_C_sf"/>
</dbReference>
<accession>A0AAU7AST4</accession>
<dbReference type="FunFam" id="3.90.226.10:FF:000009">
    <property type="entry name" value="Carnitinyl-CoA dehydratase"/>
    <property type="match status" value="1"/>
</dbReference>
<comment type="subunit">
    <text evidence="7">Monomer.</text>
</comment>
<dbReference type="SUPFAM" id="SSF48179">
    <property type="entry name" value="6-phosphogluconate dehydrogenase C-terminal domain-like"/>
    <property type="match status" value="2"/>
</dbReference>
<comment type="subcellular location">
    <subcellularLocation>
        <location evidence="1">Peroxisome</location>
    </subcellularLocation>
</comment>
<evidence type="ECO:0000256" key="18">
    <source>
        <dbReference type="ARBA" id="ARBA00023717"/>
    </source>
</evidence>
<comment type="similarity">
    <text evidence="5">In the N-terminal section; belongs to the enoyl-CoA hydratase/isomerase family.</text>
</comment>
<organism evidence="23">
    <name type="scientific">Paraconexibacter sp. AEG42_29</name>
    <dbReference type="NCBI Taxonomy" id="2997339"/>
    <lineage>
        <taxon>Bacteria</taxon>
        <taxon>Bacillati</taxon>
        <taxon>Actinomycetota</taxon>
        <taxon>Thermoleophilia</taxon>
        <taxon>Solirubrobacterales</taxon>
        <taxon>Paraconexibacteraceae</taxon>
        <taxon>Paraconexibacter</taxon>
    </lineage>
</organism>
<dbReference type="KEGG" id="parq:DSM112329_01548"/>
<dbReference type="Pfam" id="PF00725">
    <property type="entry name" value="3HCDH"/>
    <property type="match status" value="2"/>
</dbReference>
<dbReference type="InterPro" id="IPR036291">
    <property type="entry name" value="NAD(P)-bd_dom_sf"/>
</dbReference>
<dbReference type="PANTHER" id="PTHR23309:SF49">
    <property type="entry name" value="PEROXISOMAL BIFUNCTIONAL ENZYME"/>
    <property type="match status" value="1"/>
</dbReference>
<dbReference type="Pfam" id="PF00378">
    <property type="entry name" value="ECH_1"/>
    <property type="match status" value="1"/>
</dbReference>
<evidence type="ECO:0000256" key="10">
    <source>
        <dbReference type="ARBA" id="ARBA00023002"/>
    </source>
</evidence>
<keyword evidence="8" id="KW-0276">Fatty acid metabolism</keyword>
<evidence type="ECO:0000256" key="20">
    <source>
        <dbReference type="RuleBase" id="RU003707"/>
    </source>
</evidence>
<evidence type="ECO:0000256" key="6">
    <source>
        <dbReference type="ARBA" id="ARBA00009463"/>
    </source>
</evidence>
<feature type="domain" description="3-hydroxyacyl-CoA dehydrogenase NAD binding" evidence="22">
    <location>
        <begin position="5"/>
        <end position="190"/>
    </location>
</feature>
<dbReference type="SUPFAM" id="SSF51735">
    <property type="entry name" value="NAD(P)-binding Rossmann-fold domains"/>
    <property type="match status" value="1"/>
</dbReference>
<keyword evidence="10" id="KW-0560">Oxidoreductase</keyword>
<evidence type="ECO:0000256" key="12">
    <source>
        <dbReference type="ARBA" id="ARBA00023098"/>
    </source>
</evidence>
<comment type="similarity">
    <text evidence="6">Belongs to the 3-hydroxyacyl-CoA dehydrogenase family.</text>
</comment>
<sequence>MFVNKAAVVGAGVMGGQIAQTIAAAGIPVLLKDIRQELVDRGLQEARSVTAGRFGALVQNGKLTADEAAAKTDAVLALIHGTTSYDGFGDVDFVIEAVPEKLELKQAVFGELDAVTPGHAILASNTSGLSITEIGDATLRPEKIVGFHYCYPAAVMPLIEVIDGEDTSAETLQAAMNFAQAIKKTPIRSGEVPGFVLNRILLSGLSEVWRMTEDQDLSIKAVDELIAGAKITPMGPYMLVNLLGLDTTFHVAEHMVAAYGPDRFYVHEGMATQVAAGKLGAKTGGEGFYKADGSAAATGGSKQPADDEIARLLELKVFAEAALVLQEGVATHRDIDVALMAGAGIDPARGMLPPFMKADEQGLDVVLERLEAAARKHGPAFAPPRILRRLVAQGRLGRSTGQGFYAYPQPDAVQPAGDDAVVQLETRGPVAIAWLASPPMNAIGPRTVEHLGKVHAAAKAGGARVFVIASANPQVFSAGADLKAFTTQDEDAGRGFIAATHALLRTLETDPVVTIAAVNGLALGGGCELAMACDVRIAAQSASFGQPEIKLGIIPGFGGTQRLPRLVGENKALEMNLIGDAISATEAWEFGLVNRTVVDHELLDTVLAWARRFAEQAPVAVARIKDVSGNSDLDAGIAAEQDAFAAVFATADAKEGIGAFLGKRKAVWSGT</sequence>
<name>A0AAU7AST4_9ACTN</name>
<dbReference type="InterPro" id="IPR006108">
    <property type="entry name" value="3HC_DH_C"/>
</dbReference>
<evidence type="ECO:0000256" key="2">
    <source>
        <dbReference type="ARBA" id="ARBA00005005"/>
    </source>
</evidence>
<dbReference type="Pfam" id="PF02737">
    <property type="entry name" value="3HCDH_N"/>
    <property type="match status" value="1"/>
</dbReference>
<dbReference type="InterPro" id="IPR001753">
    <property type="entry name" value="Enoyl-CoA_hydra/iso"/>
</dbReference>
<evidence type="ECO:0000256" key="16">
    <source>
        <dbReference type="ARBA" id="ARBA00023268"/>
    </source>
</evidence>
<keyword evidence="15" id="KW-0456">Lyase</keyword>
<keyword evidence="9" id="KW-0442">Lipid degradation</keyword>
<evidence type="ECO:0000256" key="19">
    <source>
        <dbReference type="ARBA" id="ARBA00049556"/>
    </source>
</evidence>
<proteinExistence type="inferred from homology"/>
<dbReference type="Gene3D" id="3.40.50.720">
    <property type="entry name" value="NAD(P)-binding Rossmann-like Domain"/>
    <property type="match status" value="1"/>
</dbReference>
<keyword evidence="11" id="KW-0520">NAD</keyword>
<comment type="catalytic activity">
    <reaction evidence="18">
        <text>a 4-saturated-(3S)-3-hydroxyacyl-CoA = a (3E)-enoyl-CoA + H2O</text>
        <dbReference type="Rhea" id="RHEA:20724"/>
        <dbReference type="ChEBI" id="CHEBI:15377"/>
        <dbReference type="ChEBI" id="CHEBI:58521"/>
        <dbReference type="ChEBI" id="CHEBI:137480"/>
        <dbReference type="EC" id="4.2.1.17"/>
    </reaction>
</comment>
<dbReference type="GO" id="GO:0070403">
    <property type="term" value="F:NAD+ binding"/>
    <property type="evidence" value="ECO:0007669"/>
    <property type="project" value="InterPro"/>
</dbReference>
<evidence type="ECO:0000259" key="21">
    <source>
        <dbReference type="Pfam" id="PF00725"/>
    </source>
</evidence>
<evidence type="ECO:0000256" key="7">
    <source>
        <dbReference type="ARBA" id="ARBA00011245"/>
    </source>
</evidence>
<evidence type="ECO:0000256" key="11">
    <source>
        <dbReference type="ARBA" id="ARBA00023027"/>
    </source>
</evidence>
<dbReference type="Gene3D" id="1.10.12.10">
    <property type="entry name" value="Lyase 2-enoyl-coa Hydratase, Chain A, domain 2"/>
    <property type="match status" value="1"/>
</dbReference>
<dbReference type="GO" id="GO:0004165">
    <property type="term" value="F:delta(3)-delta(2)-enoyl-CoA isomerase activity"/>
    <property type="evidence" value="ECO:0007669"/>
    <property type="project" value="UniProtKB-EC"/>
</dbReference>
<dbReference type="InterPro" id="IPR013328">
    <property type="entry name" value="6PGD_dom2"/>
</dbReference>
<keyword evidence="13" id="KW-0576">Peroxisome</keyword>
<keyword evidence="12" id="KW-0443">Lipid metabolism</keyword>
<evidence type="ECO:0000256" key="17">
    <source>
        <dbReference type="ARBA" id="ARBA00023709"/>
    </source>
</evidence>
<evidence type="ECO:0000256" key="1">
    <source>
        <dbReference type="ARBA" id="ARBA00004275"/>
    </source>
</evidence>
<comment type="catalytic activity">
    <reaction evidence="17">
        <text>a (3S)-3-hydroxyacyl-CoA = a (2E)-enoyl-CoA + H2O</text>
        <dbReference type="Rhea" id="RHEA:16105"/>
        <dbReference type="ChEBI" id="CHEBI:15377"/>
        <dbReference type="ChEBI" id="CHEBI:57318"/>
        <dbReference type="ChEBI" id="CHEBI:58856"/>
        <dbReference type="EC" id="4.2.1.17"/>
    </reaction>
</comment>
<feature type="domain" description="3-hydroxyacyl-CoA dehydrogenase C-terminal" evidence="21">
    <location>
        <begin position="316"/>
        <end position="407"/>
    </location>
</feature>
<dbReference type="Gene3D" id="1.10.1040.10">
    <property type="entry name" value="N-(1-d-carboxylethyl)-l-norvaline Dehydrogenase, domain 2"/>
    <property type="match status" value="2"/>
</dbReference>
<dbReference type="InterPro" id="IPR006176">
    <property type="entry name" value="3-OHacyl-CoA_DH_NAD-bd"/>
</dbReference>
<dbReference type="EMBL" id="CP114014">
    <property type="protein sequence ID" value="XAY04712.1"/>
    <property type="molecule type" value="Genomic_DNA"/>
</dbReference>
<dbReference type="PROSITE" id="PS00166">
    <property type="entry name" value="ENOYL_COA_HYDRATASE"/>
    <property type="match status" value="1"/>
</dbReference>
<keyword evidence="14 23" id="KW-0413">Isomerase</keyword>
<dbReference type="RefSeq" id="WP_354701239.1">
    <property type="nucleotide sequence ID" value="NZ_CP114014.1"/>
</dbReference>
<comment type="pathway">
    <text evidence="3">Lipid metabolism; butanoate metabolism.</text>
</comment>
<evidence type="ECO:0000256" key="13">
    <source>
        <dbReference type="ARBA" id="ARBA00023140"/>
    </source>
</evidence>
<dbReference type="Gene3D" id="3.90.226.10">
    <property type="entry name" value="2-enoyl-CoA Hydratase, Chain A, domain 1"/>
    <property type="match status" value="1"/>
</dbReference>
<dbReference type="GO" id="GO:0004300">
    <property type="term" value="F:enoyl-CoA hydratase activity"/>
    <property type="evidence" value="ECO:0007669"/>
    <property type="project" value="UniProtKB-EC"/>
</dbReference>
<dbReference type="SUPFAM" id="SSF52096">
    <property type="entry name" value="ClpP/crotonase"/>
    <property type="match status" value="1"/>
</dbReference>
<dbReference type="InterPro" id="IPR018376">
    <property type="entry name" value="Enoyl-CoA_hyd/isom_CS"/>
</dbReference>
<evidence type="ECO:0000259" key="22">
    <source>
        <dbReference type="Pfam" id="PF02737"/>
    </source>
</evidence>
<dbReference type="CDD" id="cd06558">
    <property type="entry name" value="crotonase-like"/>
    <property type="match status" value="1"/>
</dbReference>
<evidence type="ECO:0000256" key="4">
    <source>
        <dbReference type="ARBA" id="ARBA00005254"/>
    </source>
</evidence>
<keyword evidence="16" id="KW-0511">Multifunctional enzyme</keyword>
<feature type="domain" description="3-hydroxyacyl-CoA dehydrogenase C-terminal" evidence="21">
    <location>
        <begin position="194"/>
        <end position="290"/>
    </location>
</feature>
<evidence type="ECO:0000256" key="5">
    <source>
        <dbReference type="ARBA" id="ARBA00008750"/>
    </source>
</evidence>